<dbReference type="InterPro" id="IPR007475">
    <property type="entry name" value="UbiK"/>
</dbReference>
<evidence type="ECO:0000256" key="1">
    <source>
        <dbReference type="SAM" id="Coils"/>
    </source>
</evidence>
<protein>
    <recommendedName>
        <fullName evidence="4">BMFP domain-containing protein YqiC</fullName>
    </recommendedName>
</protein>
<comment type="caution">
    <text evidence="2">The sequence shown here is derived from an EMBL/GenBank/DDBJ whole genome shotgun (WGS) entry which is preliminary data.</text>
</comment>
<dbReference type="RefSeq" id="WP_123692410.1">
    <property type="nucleotide sequence ID" value="NZ_AP019700.1"/>
</dbReference>
<dbReference type="AlphaFoldDB" id="A0A3N1KV49"/>
<feature type="coiled-coil region" evidence="1">
    <location>
        <begin position="59"/>
        <end position="86"/>
    </location>
</feature>
<dbReference type="Proteomes" id="UP000278222">
    <property type="component" value="Unassembled WGS sequence"/>
</dbReference>
<evidence type="ECO:0000313" key="2">
    <source>
        <dbReference type="EMBL" id="ROP84461.1"/>
    </source>
</evidence>
<evidence type="ECO:0008006" key="4">
    <source>
        <dbReference type="Google" id="ProtNLM"/>
    </source>
</evidence>
<keyword evidence="3" id="KW-1185">Reference proteome</keyword>
<sequence>MSADKRIFDDLARLAGGAVDALGAVRQEVEARAKGQVESMLQRMDMPTREEFEAARTLAANARATGEDLALRVAELEARIAALEARFAPQPSGE</sequence>
<dbReference type="EMBL" id="RJKX01000015">
    <property type="protein sequence ID" value="ROP84461.1"/>
    <property type="molecule type" value="Genomic_DNA"/>
</dbReference>
<evidence type="ECO:0000313" key="3">
    <source>
        <dbReference type="Proteomes" id="UP000278222"/>
    </source>
</evidence>
<accession>A0A3N1KV49</accession>
<reference evidence="2 3" key="1">
    <citation type="submission" date="2018-11" db="EMBL/GenBank/DDBJ databases">
        <title>Genomic Encyclopedia of Type Strains, Phase IV (KMG-IV): sequencing the most valuable type-strain genomes for metagenomic binning, comparative biology and taxonomic classification.</title>
        <authorList>
            <person name="Goeker M."/>
        </authorList>
    </citation>
    <scope>NUCLEOTIDE SEQUENCE [LARGE SCALE GENOMIC DNA]</scope>
    <source>
        <strain evidence="2 3">DSM 5900</strain>
    </source>
</reference>
<organism evidence="2 3">
    <name type="scientific">Stella humosa</name>
    <dbReference type="NCBI Taxonomy" id="94"/>
    <lineage>
        <taxon>Bacteria</taxon>
        <taxon>Pseudomonadati</taxon>
        <taxon>Pseudomonadota</taxon>
        <taxon>Alphaproteobacteria</taxon>
        <taxon>Rhodospirillales</taxon>
        <taxon>Stellaceae</taxon>
        <taxon>Stella</taxon>
    </lineage>
</organism>
<proteinExistence type="predicted"/>
<name>A0A3N1KV49_9PROT</name>
<gene>
    <name evidence="2" type="ORF">EDC65_3815</name>
</gene>
<dbReference type="Pfam" id="PF04380">
    <property type="entry name" value="BMFP"/>
    <property type="match status" value="1"/>
</dbReference>
<keyword evidence="1" id="KW-0175">Coiled coil</keyword>